<evidence type="ECO:0000313" key="1">
    <source>
        <dbReference type="EMBL" id="KAI0089017.1"/>
    </source>
</evidence>
<accession>A0ACB8U3R6</accession>
<evidence type="ECO:0000313" key="2">
    <source>
        <dbReference type="Proteomes" id="UP001055072"/>
    </source>
</evidence>
<organism evidence="1 2">
    <name type="scientific">Irpex rosettiformis</name>
    <dbReference type="NCBI Taxonomy" id="378272"/>
    <lineage>
        <taxon>Eukaryota</taxon>
        <taxon>Fungi</taxon>
        <taxon>Dikarya</taxon>
        <taxon>Basidiomycota</taxon>
        <taxon>Agaricomycotina</taxon>
        <taxon>Agaricomycetes</taxon>
        <taxon>Polyporales</taxon>
        <taxon>Irpicaceae</taxon>
        <taxon>Irpex</taxon>
    </lineage>
</organism>
<dbReference type="Proteomes" id="UP001055072">
    <property type="component" value="Unassembled WGS sequence"/>
</dbReference>
<protein>
    <submittedName>
        <fullName evidence="1">Uncharacterized protein</fullName>
    </submittedName>
</protein>
<keyword evidence="2" id="KW-1185">Reference proteome</keyword>
<sequence length="76" mass="8523">MAKAPLTPQAKRLQTIMVTVPIIGAVSYVLYERLVQGKPRRMLPSRDDTEHLHDKLVPIKPEDFDSKPSSGSDSHQ</sequence>
<dbReference type="EMBL" id="MU274912">
    <property type="protein sequence ID" value="KAI0089017.1"/>
    <property type="molecule type" value="Genomic_DNA"/>
</dbReference>
<comment type="caution">
    <text evidence="1">The sequence shown here is derived from an EMBL/GenBank/DDBJ whole genome shotgun (WGS) entry which is preliminary data.</text>
</comment>
<reference evidence="1" key="1">
    <citation type="journal article" date="2021" name="Environ. Microbiol.">
        <title>Gene family expansions and transcriptome signatures uncover fungal adaptations to wood decay.</title>
        <authorList>
            <person name="Hage H."/>
            <person name="Miyauchi S."/>
            <person name="Viragh M."/>
            <person name="Drula E."/>
            <person name="Min B."/>
            <person name="Chaduli D."/>
            <person name="Navarro D."/>
            <person name="Favel A."/>
            <person name="Norest M."/>
            <person name="Lesage-Meessen L."/>
            <person name="Balint B."/>
            <person name="Merenyi Z."/>
            <person name="de Eugenio L."/>
            <person name="Morin E."/>
            <person name="Martinez A.T."/>
            <person name="Baldrian P."/>
            <person name="Stursova M."/>
            <person name="Martinez M.J."/>
            <person name="Novotny C."/>
            <person name="Magnuson J.K."/>
            <person name="Spatafora J.W."/>
            <person name="Maurice S."/>
            <person name="Pangilinan J."/>
            <person name="Andreopoulos W."/>
            <person name="LaButti K."/>
            <person name="Hundley H."/>
            <person name="Na H."/>
            <person name="Kuo A."/>
            <person name="Barry K."/>
            <person name="Lipzen A."/>
            <person name="Henrissat B."/>
            <person name="Riley R."/>
            <person name="Ahrendt S."/>
            <person name="Nagy L.G."/>
            <person name="Grigoriev I.V."/>
            <person name="Martin F."/>
            <person name="Rosso M.N."/>
        </authorList>
    </citation>
    <scope>NUCLEOTIDE SEQUENCE</scope>
    <source>
        <strain evidence="1">CBS 384.51</strain>
    </source>
</reference>
<gene>
    <name evidence="1" type="ORF">BDY19DRAFT_993827</name>
</gene>
<name>A0ACB8U3R6_9APHY</name>
<proteinExistence type="predicted"/>